<dbReference type="InterPro" id="IPR020846">
    <property type="entry name" value="MFS_dom"/>
</dbReference>
<accession>X8JFX2</accession>
<reference evidence="6" key="1">
    <citation type="journal article" date="2014" name="Genome Announc.">
        <title>Draft genome sequence of the plant-pathogenic soil fungus Rhizoctonia solani anastomosis group 3 strain Rhs1AP.</title>
        <authorList>
            <person name="Cubeta M.A."/>
            <person name="Thomas E."/>
            <person name="Dean R.A."/>
            <person name="Jabaji S."/>
            <person name="Neate S.M."/>
            <person name="Tavantzis S."/>
            <person name="Toda T."/>
            <person name="Vilgalys R."/>
            <person name="Bharathan N."/>
            <person name="Fedorova-Abrams N."/>
            <person name="Pakala S.B."/>
            <person name="Pakala S.M."/>
            <person name="Zafar N."/>
            <person name="Joardar V."/>
            <person name="Losada L."/>
            <person name="Nierman W.C."/>
        </authorList>
    </citation>
    <scope>NUCLEOTIDE SEQUENCE [LARGE SCALE GENOMIC DNA]</scope>
    <source>
        <strain evidence="6">AG-3</strain>
    </source>
</reference>
<dbReference type="Gene3D" id="1.20.1250.20">
    <property type="entry name" value="MFS general substrate transporter like domains"/>
    <property type="match status" value="2"/>
</dbReference>
<dbReference type="GO" id="GO:0016020">
    <property type="term" value="C:membrane"/>
    <property type="evidence" value="ECO:0007669"/>
    <property type="project" value="UniProtKB-SubCell"/>
</dbReference>
<dbReference type="InterPro" id="IPR050327">
    <property type="entry name" value="Proton-linked_MCT"/>
</dbReference>
<keyword evidence="3" id="KW-1133">Transmembrane helix</keyword>
<feature type="transmembrane region" description="Helical" evidence="3">
    <location>
        <begin position="236"/>
        <end position="256"/>
    </location>
</feature>
<feature type="transmembrane region" description="Helical" evidence="3">
    <location>
        <begin position="205"/>
        <end position="224"/>
    </location>
</feature>
<proteinExistence type="inferred from homology"/>
<feature type="transmembrane region" description="Helical" evidence="3">
    <location>
        <begin position="459"/>
        <end position="480"/>
    </location>
</feature>
<keyword evidence="3" id="KW-0472">Membrane</keyword>
<feature type="domain" description="Major facilitator superfamily (MFS) profile" evidence="4">
    <location>
        <begin position="289"/>
        <end position="483"/>
    </location>
</feature>
<evidence type="ECO:0000259" key="4">
    <source>
        <dbReference type="PROSITE" id="PS50850"/>
    </source>
</evidence>
<evidence type="ECO:0000313" key="6">
    <source>
        <dbReference type="Proteomes" id="UP000030108"/>
    </source>
</evidence>
<sequence length="483" mass="51568">MLFTGNSGAAGLDIPKANEKCLESGLVAELSTTVSRGSTACSLRDTLCDESNSNGDPKTKLYEHLPPMDTGPGAWTFVASSFVLETLIWGFGFTFGVFQEYFTREKTFGNASEAALGAIGTVALGLEYALAMIVILIAQQWRHRIPLMMWICLGICCASLVGASFATQVWQMILLQGVCFGIGGGGLYAPVIVYLPEWFSARKGLAGAIIFGGAGAGGVLYPLALNYMLKELGFRWSLRIWAAYMLVLGALSLLFIKPRIPAVRPPGGSKCGFFTSVKQQDWSFVHNPLFLCISVLSFIQALGYFPVSLYICIYTASLGLPAINGTLVLAVFSLASVVGQVLLGQLCDIVPYQYIIIASGFGSCLAAFLLWGFAHNLGLILGFVILFGITAGGFTSVWPAACADIAGPENPESIPNVYGFLGITKGVAAVIGPVVAACLHRLQDSAIRETYSGYGFRDVTIFVGAMMFVTTLGGVFTRLLSRR</sequence>
<dbReference type="PROSITE" id="PS50850">
    <property type="entry name" value="MFS"/>
    <property type="match status" value="1"/>
</dbReference>
<dbReference type="InterPro" id="IPR011701">
    <property type="entry name" value="MFS"/>
</dbReference>
<dbReference type="AlphaFoldDB" id="X8JFX2"/>
<evidence type="ECO:0000256" key="3">
    <source>
        <dbReference type="SAM" id="Phobius"/>
    </source>
</evidence>
<dbReference type="PANTHER" id="PTHR11360">
    <property type="entry name" value="MONOCARBOXYLATE TRANSPORTER"/>
    <property type="match status" value="1"/>
</dbReference>
<feature type="transmembrane region" description="Helical" evidence="3">
    <location>
        <begin position="322"/>
        <end position="343"/>
    </location>
</feature>
<dbReference type="SUPFAM" id="SSF103473">
    <property type="entry name" value="MFS general substrate transporter"/>
    <property type="match status" value="1"/>
</dbReference>
<organism evidence="5 6">
    <name type="scientific">Rhizoctonia solani AG-3 Rhs1AP</name>
    <dbReference type="NCBI Taxonomy" id="1086054"/>
    <lineage>
        <taxon>Eukaryota</taxon>
        <taxon>Fungi</taxon>
        <taxon>Dikarya</taxon>
        <taxon>Basidiomycota</taxon>
        <taxon>Agaricomycotina</taxon>
        <taxon>Agaricomycetes</taxon>
        <taxon>Cantharellales</taxon>
        <taxon>Ceratobasidiaceae</taxon>
        <taxon>Rhizoctonia</taxon>
    </lineage>
</organism>
<feature type="transmembrane region" description="Helical" evidence="3">
    <location>
        <begin position="173"/>
        <end position="193"/>
    </location>
</feature>
<comment type="similarity">
    <text evidence="2">Belongs to the major facilitator superfamily. Monocarboxylate porter (TC 2.A.1.13) family.</text>
</comment>
<feature type="transmembrane region" description="Helical" evidence="3">
    <location>
        <begin position="145"/>
        <end position="167"/>
    </location>
</feature>
<dbReference type="InterPro" id="IPR036259">
    <property type="entry name" value="MFS_trans_sf"/>
</dbReference>
<feature type="transmembrane region" description="Helical" evidence="3">
    <location>
        <begin position="417"/>
        <end position="439"/>
    </location>
</feature>
<dbReference type="GO" id="GO:0022857">
    <property type="term" value="F:transmembrane transporter activity"/>
    <property type="evidence" value="ECO:0007669"/>
    <property type="project" value="InterPro"/>
</dbReference>
<feature type="transmembrane region" description="Helical" evidence="3">
    <location>
        <begin position="289"/>
        <end position="316"/>
    </location>
</feature>
<feature type="transmembrane region" description="Helical" evidence="3">
    <location>
        <begin position="355"/>
        <end position="374"/>
    </location>
</feature>
<comment type="subcellular location">
    <subcellularLocation>
        <location evidence="1">Membrane</location>
        <topology evidence="1">Multi-pass membrane protein</topology>
    </subcellularLocation>
</comment>
<evidence type="ECO:0000256" key="2">
    <source>
        <dbReference type="ARBA" id="ARBA00006727"/>
    </source>
</evidence>
<evidence type="ECO:0000256" key="1">
    <source>
        <dbReference type="ARBA" id="ARBA00004141"/>
    </source>
</evidence>
<dbReference type="Proteomes" id="UP000030108">
    <property type="component" value="Unassembled WGS sequence"/>
</dbReference>
<name>X8JFX2_9AGAM</name>
<feature type="transmembrane region" description="Helical" evidence="3">
    <location>
        <begin position="74"/>
        <end position="95"/>
    </location>
</feature>
<feature type="transmembrane region" description="Helical" evidence="3">
    <location>
        <begin position="380"/>
        <end position="405"/>
    </location>
</feature>
<feature type="transmembrane region" description="Helical" evidence="3">
    <location>
        <begin position="115"/>
        <end position="138"/>
    </location>
</feature>
<dbReference type="PANTHER" id="PTHR11360:SF287">
    <property type="entry name" value="MFS MONOCARBOXYLATE TRANSPORTER"/>
    <property type="match status" value="1"/>
</dbReference>
<protein>
    <submittedName>
        <fullName evidence="5">MFS monocarboxylate transporter</fullName>
    </submittedName>
</protein>
<evidence type="ECO:0000313" key="5">
    <source>
        <dbReference type="EMBL" id="EUC62637.1"/>
    </source>
</evidence>
<gene>
    <name evidence="5" type="ORF">RSOL_424530</name>
</gene>
<dbReference type="Pfam" id="PF07690">
    <property type="entry name" value="MFS_1"/>
    <property type="match status" value="1"/>
</dbReference>
<keyword evidence="3" id="KW-0812">Transmembrane</keyword>
<dbReference type="EMBL" id="JATN01000318">
    <property type="protein sequence ID" value="EUC62637.1"/>
    <property type="molecule type" value="Genomic_DNA"/>
</dbReference>
<dbReference type="OrthoDB" id="2213137at2759"/>
<comment type="caution">
    <text evidence="5">The sequence shown here is derived from an EMBL/GenBank/DDBJ whole genome shotgun (WGS) entry which is preliminary data.</text>
</comment>